<dbReference type="RefSeq" id="XP_030978881.1">
    <property type="nucleotide sequence ID" value="XM_031128247.1"/>
</dbReference>
<feature type="compositionally biased region" description="Acidic residues" evidence="4">
    <location>
        <begin position="109"/>
        <end position="121"/>
    </location>
</feature>
<name>A0A6P8AVD3_PYRGI</name>
<feature type="compositionally biased region" description="Low complexity" evidence="4">
    <location>
        <begin position="695"/>
        <end position="706"/>
    </location>
</feature>
<feature type="compositionally biased region" description="Low complexity" evidence="4">
    <location>
        <begin position="749"/>
        <end position="761"/>
    </location>
</feature>
<evidence type="ECO:0000313" key="5">
    <source>
        <dbReference type="Proteomes" id="UP000515153"/>
    </source>
</evidence>
<feature type="compositionally biased region" description="Basic and acidic residues" evidence="4">
    <location>
        <begin position="421"/>
        <end position="445"/>
    </location>
</feature>
<feature type="compositionally biased region" description="Basic and acidic residues" evidence="4">
    <location>
        <begin position="61"/>
        <end position="77"/>
    </location>
</feature>
<keyword evidence="2" id="KW-0597">Phosphoprotein</keyword>
<reference evidence="5 6" key="1">
    <citation type="journal article" date="2019" name="Mol. Biol. Evol.">
        <title>Blast fungal genomes show frequent chromosomal changes, gene gains and losses, and effector gene turnover.</title>
        <authorList>
            <person name="Gomez Luciano L.B."/>
            <person name="Jason Tsai I."/>
            <person name="Chuma I."/>
            <person name="Tosa Y."/>
            <person name="Chen Y.H."/>
            <person name="Li J.Y."/>
            <person name="Li M.Y."/>
            <person name="Jade Lu M.Y."/>
            <person name="Nakayashiki H."/>
            <person name="Li W.H."/>
        </authorList>
    </citation>
    <scope>NUCLEOTIDE SEQUENCE [LARGE SCALE GENOMIC DNA]</scope>
    <source>
        <strain evidence="5 6">NI907</strain>
    </source>
</reference>
<evidence type="ECO:0000313" key="6">
    <source>
        <dbReference type="RefSeq" id="XP_030978881.1"/>
    </source>
</evidence>
<gene>
    <name evidence="6" type="ORF">PgNI_08248</name>
</gene>
<reference evidence="6" key="3">
    <citation type="submission" date="2025-08" db="UniProtKB">
        <authorList>
            <consortium name="RefSeq"/>
        </authorList>
    </citation>
    <scope>IDENTIFICATION</scope>
    <source>
        <strain evidence="6">NI907</strain>
    </source>
</reference>
<evidence type="ECO:0000256" key="4">
    <source>
        <dbReference type="SAM" id="MobiDB-lite"/>
    </source>
</evidence>
<comment type="subcellular location">
    <subcellularLocation>
        <location evidence="1">Nucleus</location>
        <location evidence="1">Nucleolus</location>
    </subcellularLocation>
</comment>
<feature type="compositionally biased region" description="Acidic residues" evidence="4">
    <location>
        <begin position="620"/>
        <end position="633"/>
    </location>
</feature>
<feature type="region of interest" description="Disordered" evidence="4">
    <location>
        <begin position="742"/>
        <end position="768"/>
    </location>
</feature>
<evidence type="ECO:0000256" key="3">
    <source>
        <dbReference type="ARBA" id="ARBA00023242"/>
    </source>
</evidence>
<keyword evidence="5" id="KW-1185">Reference proteome</keyword>
<keyword evidence="3" id="KW-0539">Nucleus</keyword>
<evidence type="ECO:0000256" key="2">
    <source>
        <dbReference type="ARBA" id="ARBA00022553"/>
    </source>
</evidence>
<protein>
    <submittedName>
        <fullName evidence="6">Uncharacterized protein</fullName>
    </submittedName>
</protein>
<feature type="region of interest" description="Disordered" evidence="4">
    <location>
        <begin position="395"/>
        <end position="445"/>
    </location>
</feature>
<feature type="compositionally biased region" description="Acidic residues" evidence="4">
    <location>
        <begin position="78"/>
        <end position="95"/>
    </location>
</feature>
<dbReference type="GeneID" id="41963156"/>
<feature type="compositionally biased region" description="Acidic residues" evidence="4">
    <location>
        <begin position="209"/>
        <end position="244"/>
    </location>
</feature>
<dbReference type="PANTHER" id="PTHR14150">
    <property type="entry name" value="U3 SMALL NUCLEOLAR RNA-ASSOCIATED PROTEIN 14"/>
    <property type="match status" value="1"/>
</dbReference>
<dbReference type="Proteomes" id="UP000515153">
    <property type="component" value="Chromosome V"/>
</dbReference>
<feature type="compositionally biased region" description="Acidic residues" evidence="4">
    <location>
        <begin position="550"/>
        <end position="566"/>
    </location>
</feature>
<proteinExistence type="predicted"/>
<feature type="compositionally biased region" description="Acidic residues" evidence="4">
    <location>
        <begin position="471"/>
        <end position="486"/>
    </location>
</feature>
<feature type="compositionally biased region" description="Acidic residues" evidence="4">
    <location>
        <begin position="175"/>
        <end position="192"/>
    </location>
</feature>
<dbReference type="Pfam" id="PF04615">
    <property type="entry name" value="Utp14"/>
    <property type="match status" value="1"/>
</dbReference>
<organism evidence="5 6">
    <name type="scientific">Pyricularia grisea</name>
    <name type="common">Crabgrass-specific blast fungus</name>
    <name type="synonym">Magnaporthe grisea</name>
    <dbReference type="NCBI Taxonomy" id="148305"/>
    <lineage>
        <taxon>Eukaryota</taxon>
        <taxon>Fungi</taxon>
        <taxon>Dikarya</taxon>
        <taxon>Ascomycota</taxon>
        <taxon>Pezizomycotina</taxon>
        <taxon>Sordariomycetes</taxon>
        <taxon>Sordariomycetidae</taxon>
        <taxon>Magnaporthales</taxon>
        <taxon>Pyriculariaceae</taxon>
        <taxon>Pyricularia</taxon>
    </lineage>
</organism>
<evidence type="ECO:0000256" key="1">
    <source>
        <dbReference type="ARBA" id="ARBA00004604"/>
    </source>
</evidence>
<feature type="compositionally biased region" description="Basic and acidic residues" evidence="4">
    <location>
        <begin position="653"/>
        <end position="665"/>
    </location>
</feature>
<dbReference type="GO" id="GO:0006364">
    <property type="term" value="P:rRNA processing"/>
    <property type="evidence" value="ECO:0007669"/>
    <property type="project" value="InterPro"/>
</dbReference>
<feature type="compositionally biased region" description="Acidic residues" evidence="4">
    <location>
        <begin position="128"/>
        <end position="150"/>
    </location>
</feature>
<dbReference type="InterPro" id="IPR006709">
    <property type="entry name" value="SSU_processome_Utp14"/>
</dbReference>
<dbReference type="KEGG" id="pgri:PgNI_08248"/>
<dbReference type="PANTHER" id="PTHR14150:SF12">
    <property type="entry name" value="U3 SMALL NUCLEOLAR RNA-ASSOCIATED PROTEIN 14 HOMOLOG A"/>
    <property type="match status" value="1"/>
</dbReference>
<feature type="region of interest" description="Disordered" evidence="4">
    <location>
        <begin position="1"/>
        <end position="321"/>
    </location>
</feature>
<feature type="region of interest" description="Disordered" evidence="4">
    <location>
        <begin position="457"/>
        <end position="728"/>
    </location>
</feature>
<dbReference type="GO" id="GO:0032040">
    <property type="term" value="C:small-subunit processome"/>
    <property type="evidence" value="ECO:0007669"/>
    <property type="project" value="InterPro"/>
</dbReference>
<dbReference type="AlphaFoldDB" id="A0A6P8AVD3"/>
<feature type="compositionally biased region" description="Basic and acidic residues" evidence="4">
    <location>
        <begin position="530"/>
        <end position="549"/>
    </location>
</feature>
<accession>A0A6P8AVD3</accession>
<feature type="compositionally biased region" description="Basic and acidic residues" evidence="4">
    <location>
        <begin position="487"/>
        <end position="507"/>
    </location>
</feature>
<reference evidence="6" key="2">
    <citation type="submission" date="2019-10" db="EMBL/GenBank/DDBJ databases">
        <authorList>
            <consortium name="NCBI Genome Project"/>
        </authorList>
    </citation>
    <scope>NUCLEOTIDE SEQUENCE</scope>
    <source>
        <strain evidence="6">NI907</strain>
    </source>
</reference>
<sequence length="929" mass="102687">MPGRQSHGRSLLDQPKGKGKGKKPQQQQQGGRKPGSRATALDAFAIAARELPTKSGIRGTRARDLDFEPNQRKRGRDEEDEDGDEDGDDDDEDESAERRKRAKRGGGGADDDVEYGSDSEGNEFMMGEVDEDDDSEIDSDEAFGESDEDRFDGYTFRGSSSNKKPAKRKSKRDDDSDEDEEEEEDDEDDEDGSSLGEDAIDLAAALDQMSDDDDGSEGDTESGSEEGDDDDSSSDSSMSDDDDQDPSKLDALQSLATGFAGNVDDDEPISRTSGKAKVNLSDLTSTATKEPSMKKTLKQLHKDSKAGEKPGSSQKLDVPLAKRQQDRLLRITAAEQAHKTLDRWQDTVKNNRRAEHLVFPLPDTQHDAGLSKTELAPLDKKSAGNELEQTILSIMEESGLGPSTKAERKADADGAATQSMTHEERQELQAQRRRERELKSREQARAARIKKIKSKAYRRVHRKEKQRALELGEEGEGELLDSEEEREAQHRARALERVGAKHRDSKWARSTKKAGIAGWDENARTGLIEMARRDQELRRRVEGRGKSGDGDSEDDDSEEYSDSDDEDGRKRLLLQLEKAEAAQDEPQSELMKMKFMQRGEAVRKEANDALVAQLRRELNSEDEPDEDDEEEPTEIGRRVYGGANATQPKSKKSVFETKAGDDQPQKSKAASSKVVNPFVSAFSAPSAQADESEPGAAGSWSRAGAAKKAEGKSDKRRKAAAGRAEDAALDIDNTVMAKQVVVKAKKPKAATGTTTTTAADADTSDSEAEAELHMPLGILDKELADRAFAGEDLVASFEQEKTAVEEEDDDKIIDNTLPGWGSWGGAGVSNRQRKNQKKFLTKVEGVKKKNRKDAKLERVIISEKRIKKNDKYLASQLPHEYENKDQYERSLRLPVGPEWTTKQTFQNATKPRILMKQGIIAPMAKPMSR</sequence>